<dbReference type="Pfam" id="PF04151">
    <property type="entry name" value="PPC"/>
    <property type="match status" value="1"/>
</dbReference>
<evidence type="ECO:0000256" key="1">
    <source>
        <dbReference type="SAM" id="MobiDB-lite"/>
    </source>
</evidence>
<keyword evidence="6" id="KW-1185">Reference proteome</keyword>
<dbReference type="Gene3D" id="4.10.1080.10">
    <property type="entry name" value="TSP type-3 repeat"/>
    <property type="match status" value="1"/>
</dbReference>
<sequence length="772" mass="86056">MPSKNYLRFIFLLFSLSTLFACGGGDSPDDSEKSTEQLQPTTKSYSITVIDGYLKFASAWLDLNNDGKQDADEPTTTTQENGKGIFTLSSDIDPKKYSVLVFAEAGKTFDESLNGFVENDYILASPEGEQVITPITTLVYLKSRNQEDKKSSASQLRLQLNLSSQNLHEDFIASGNIEQTTLAADLVRLSLMPESRSDIPNLIKDPQVILDDLTEYMTIRKQGNNQRVVRDTAGNFASDTDKDDIADPDDTDIDGDNTLNTQDKFPYDSMEWVDLDDDNVGDNSDNDIDGDGILNDEDENPLLAEFYTAQNPGDLTIPGTISDDIFQNKWQYFVVNSPAEIMLNISLEYLSGDVDLYVQQNKIPTKFDYQCRSNLSNTQAEKCIERVTEGGVYYIALFAREDSNFKLSVITEEVKKNKAMLLLHGLASDPGTWKDMIDDDSFFNGKCQILTVDNIPLSTVETNQDGISCFNLEFGSFDRGSNFSAAGLDNKRCIPISGCNGDYTTFEGLGYEVKGAIKRIVEHLGQDTEIFIFGHSRGGLAARAYLQNQQDVNKSLVKGFATTGTPHQGSPLGRFYAYMAENCVPKNTYRQDGSKCEDNWEMVEMLYGTRTFFLYNYSKDYQMDLQAPGIDFLSPDSSSIKNLNENLSGMMNLTTGALVYEGTEFGLLGEDVKFLFDYDLYDYHSGVGDHPHPDTLTYIENGQTRASFIGDGIVPVYSQKLSLLLENKGLVVTKEGVNKTSNILHTEETSQVTDIDWLFEGLYPTLGWGLKE</sequence>
<dbReference type="AlphaFoldDB" id="A1SS06"/>
<dbReference type="InterPro" id="IPR007280">
    <property type="entry name" value="Peptidase_C_arc/bac"/>
</dbReference>
<organism evidence="5 6">
    <name type="scientific">Psychromonas ingrahamii (strain DSM 17664 / CCUG 51855 / 37)</name>
    <dbReference type="NCBI Taxonomy" id="357804"/>
    <lineage>
        <taxon>Bacteria</taxon>
        <taxon>Pseudomonadati</taxon>
        <taxon>Pseudomonadota</taxon>
        <taxon>Gammaproteobacteria</taxon>
        <taxon>Alteromonadales</taxon>
        <taxon>Psychromonadaceae</taxon>
        <taxon>Psychromonas</taxon>
    </lineage>
</organism>
<dbReference type="Gene3D" id="2.60.120.380">
    <property type="match status" value="1"/>
</dbReference>
<dbReference type="GO" id="GO:0016788">
    <property type="term" value="F:hydrolase activity, acting on ester bonds"/>
    <property type="evidence" value="ECO:0007669"/>
    <property type="project" value="InterPro"/>
</dbReference>
<dbReference type="Pfam" id="PF07819">
    <property type="entry name" value="PGAP1"/>
    <property type="match status" value="1"/>
</dbReference>
<keyword evidence="2" id="KW-0732">Signal</keyword>
<dbReference type="Proteomes" id="UP000000639">
    <property type="component" value="Chromosome"/>
</dbReference>
<dbReference type="eggNOG" id="COG1075">
    <property type="taxonomic scope" value="Bacteria"/>
</dbReference>
<gene>
    <name evidence="5" type="ordered locus">Ping_0410</name>
</gene>
<dbReference type="PROSITE" id="PS51257">
    <property type="entry name" value="PROKAR_LIPOPROTEIN"/>
    <property type="match status" value="1"/>
</dbReference>
<dbReference type="SUPFAM" id="SSF103647">
    <property type="entry name" value="TSP type-3 repeat"/>
    <property type="match status" value="1"/>
</dbReference>
<dbReference type="InterPro" id="IPR028974">
    <property type="entry name" value="TSP_type-3_rpt"/>
</dbReference>
<dbReference type="EMBL" id="CP000510">
    <property type="protein sequence ID" value="ABM02271.1"/>
    <property type="molecule type" value="Genomic_DNA"/>
</dbReference>
<evidence type="ECO:0000313" key="6">
    <source>
        <dbReference type="Proteomes" id="UP000000639"/>
    </source>
</evidence>
<dbReference type="HOGENOM" id="CLU_373791_0_0_6"/>
<dbReference type="InterPro" id="IPR029058">
    <property type="entry name" value="AB_hydrolase_fold"/>
</dbReference>
<dbReference type="OrthoDB" id="5897571at2"/>
<protein>
    <submittedName>
        <fullName evidence="5">Peptidase domain protein</fullName>
    </submittedName>
</protein>
<feature type="domain" description="GPI inositol-deacylase PGAP1-like alpha/beta" evidence="4">
    <location>
        <begin position="513"/>
        <end position="610"/>
    </location>
</feature>
<evidence type="ECO:0000256" key="2">
    <source>
        <dbReference type="SAM" id="SignalP"/>
    </source>
</evidence>
<dbReference type="GO" id="GO:0005509">
    <property type="term" value="F:calcium ion binding"/>
    <property type="evidence" value="ECO:0007669"/>
    <property type="project" value="InterPro"/>
</dbReference>
<feature type="domain" description="Peptidase C-terminal archaeal/bacterial" evidence="3">
    <location>
        <begin position="332"/>
        <end position="398"/>
    </location>
</feature>
<proteinExistence type="predicted"/>
<name>A1SS06_PSYIN</name>
<dbReference type="InterPro" id="IPR012908">
    <property type="entry name" value="PGAP1-ab_dom-like"/>
</dbReference>
<dbReference type="Gene3D" id="3.40.50.1820">
    <property type="entry name" value="alpha/beta hydrolase"/>
    <property type="match status" value="1"/>
</dbReference>
<dbReference type="KEGG" id="pin:Ping_0410"/>
<feature type="signal peptide" evidence="2">
    <location>
        <begin position="1"/>
        <end position="21"/>
    </location>
</feature>
<accession>A1SS06</accession>
<feature type="chain" id="PRO_5002637399" evidence="2">
    <location>
        <begin position="22"/>
        <end position="772"/>
    </location>
</feature>
<dbReference type="SUPFAM" id="SSF117074">
    <property type="entry name" value="Hypothetical protein PA1324"/>
    <property type="match status" value="1"/>
</dbReference>
<feature type="region of interest" description="Disordered" evidence="1">
    <location>
        <begin position="234"/>
        <end position="261"/>
    </location>
</feature>
<evidence type="ECO:0000313" key="5">
    <source>
        <dbReference type="EMBL" id="ABM02271.1"/>
    </source>
</evidence>
<evidence type="ECO:0000259" key="4">
    <source>
        <dbReference type="Pfam" id="PF07819"/>
    </source>
</evidence>
<reference evidence="5 6" key="1">
    <citation type="submission" date="2007-01" db="EMBL/GenBank/DDBJ databases">
        <title>Complete sequence of Psychromonas ingrahamii 37.</title>
        <authorList>
            <consortium name="US DOE Joint Genome Institute"/>
            <person name="Copeland A."/>
            <person name="Lucas S."/>
            <person name="Lapidus A."/>
            <person name="Barry K."/>
            <person name="Detter J.C."/>
            <person name="Glavina del Rio T."/>
            <person name="Hammon N."/>
            <person name="Israni S."/>
            <person name="Dalin E."/>
            <person name="Tice H."/>
            <person name="Pitluck S."/>
            <person name="Thompson L.S."/>
            <person name="Brettin T."/>
            <person name="Bruce D."/>
            <person name="Han C."/>
            <person name="Tapia R."/>
            <person name="Schmutz J."/>
            <person name="Larimer F."/>
            <person name="Land M."/>
            <person name="Hauser L."/>
            <person name="Kyrpides N."/>
            <person name="Ivanova N."/>
            <person name="Staley J."/>
            <person name="Richardson P."/>
        </authorList>
    </citation>
    <scope>NUCLEOTIDE SEQUENCE [LARGE SCALE GENOMIC DNA]</scope>
    <source>
        <strain evidence="5 6">37</strain>
    </source>
</reference>
<dbReference type="RefSeq" id="WP_011768830.1">
    <property type="nucleotide sequence ID" value="NC_008709.1"/>
</dbReference>
<dbReference type="STRING" id="357804.Ping_0410"/>
<dbReference type="SUPFAM" id="SSF53474">
    <property type="entry name" value="alpha/beta-Hydrolases"/>
    <property type="match status" value="1"/>
</dbReference>
<evidence type="ECO:0000259" key="3">
    <source>
        <dbReference type="Pfam" id="PF04151"/>
    </source>
</evidence>
<feature type="compositionally biased region" description="Acidic residues" evidence="1">
    <location>
        <begin position="246"/>
        <end position="255"/>
    </location>
</feature>